<protein>
    <recommendedName>
        <fullName evidence="3">DUF3892 domain-containing protein</fullName>
    </recommendedName>
</protein>
<gene>
    <name evidence="1" type="ORF">CBW65_07025</name>
</gene>
<organism evidence="1 2">
    <name type="scientific">Tumebacillus avium</name>
    <dbReference type="NCBI Taxonomy" id="1903704"/>
    <lineage>
        <taxon>Bacteria</taxon>
        <taxon>Bacillati</taxon>
        <taxon>Bacillota</taxon>
        <taxon>Bacilli</taxon>
        <taxon>Bacillales</taxon>
        <taxon>Alicyclobacillaceae</taxon>
        <taxon>Tumebacillus</taxon>
    </lineage>
</organism>
<dbReference type="Proteomes" id="UP000195437">
    <property type="component" value="Chromosome"/>
</dbReference>
<dbReference type="Pfam" id="PF13031">
    <property type="entry name" value="DUF3892"/>
    <property type="match status" value="1"/>
</dbReference>
<dbReference type="OrthoDB" id="1647761at2"/>
<keyword evidence="2" id="KW-1185">Reference proteome</keyword>
<dbReference type="KEGG" id="tum:CBW65_07025"/>
<evidence type="ECO:0000313" key="2">
    <source>
        <dbReference type="Proteomes" id="UP000195437"/>
    </source>
</evidence>
<dbReference type="RefSeq" id="WP_087456267.1">
    <property type="nucleotide sequence ID" value="NZ_CP021434.1"/>
</dbReference>
<name>A0A1Y0IK51_9BACL</name>
<proteinExistence type="predicted"/>
<dbReference type="AlphaFoldDB" id="A0A1Y0IK51"/>
<dbReference type="InterPro" id="IPR024997">
    <property type="entry name" value="DUF3892"/>
</dbReference>
<reference evidence="2" key="1">
    <citation type="submission" date="2017-05" db="EMBL/GenBank/DDBJ databases">
        <authorList>
            <person name="Sung H."/>
        </authorList>
    </citation>
    <scope>NUCLEOTIDE SEQUENCE [LARGE SCALE GENOMIC DNA]</scope>
    <source>
        <strain evidence="2">AR23208</strain>
    </source>
</reference>
<dbReference type="EMBL" id="CP021434">
    <property type="protein sequence ID" value="ARU60878.1"/>
    <property type="molecule type" value="Genomic_DNA"/>
</dbReference>
<evidence type="ECO:0000313" key="1">
    <source>
        <dbReference type="EMBL" id="ARU60878.1"/>
    </source>
</evidence>
<accession>A0A1Y0IK51</accession>
<evidence type="ECO:0008006" key="3">
    <source>
        <dbReference type="Google" id="ProtNLM"/>
    </source>
</evidence>
<sequence length="87" mass="9350">MGEKIIAVNKDQNGDIAEVMTHTGRVISIQQAMQEAAQGKFDSITSLDKEGNWTIANSTGDGQPETGNNLDMLPSFAEAMHEGESLQ</sequence>